<sequence>MKSLSNIRRQSGISLISLMIASAIGFFIIGGAGKVYVDSKNTFNARSAIAAATENYRFAFQDMRRVLVMAGRGILPENDNDTTYGTTDNGLRTFPEIGTDGIQDIDANGSSVVAVRYASGPAPCGLAGTLGGDVTDTITVRFFLDTDGDLICEVPEQNYAQALVSGIARMRALYGIDTDGDGLANQYFTATAVDDDARWVNVVAIRIGLVAGSGEGQELPEIFRPATAEEMDVMGAPFTPTETSRAYKSSSTTITLRNLRNGINRQASS</sequence>
<name>A0A9E4K4C3_9GAMM</name>
<gene>
    <name evidence="2" type="ORF">JAZ04_11010</name>
</gene>
<keyword evidence="1" id="KW-0812">Transmembrane</keyword>
<dbReference type="Proteomes" id="UP000886687">
    <property type="component" value="Unassembled WGS sequence"/>
</dbReference>
<organism evidence="2 3">
    <name type="scientific">Candidatus Thiodiazotropha lotti</name>
    <dbReference type="NCBI Taxonomy" id="2792787"/>
    <lineage>
        <taxon>Bacteria</taxon>
        <taxon>Pseudomonadati</taxon>
        <taxon>Pseudomonadota</taxon>
        <taxon>Gammaproteobacteria</taxon>
        <taxon>Chromatiales</taxon>
        <taxon>Sedimenticolaceae</taxon>
        <taxon>Candidatus Thiodiazotropha</taxon>
    </lineage>
</organism>
<comment type="caution">
    <text evidence="2">The sequence shown here is derived from an EMBL/GenBank/DDBJ whole genome shotgun (WGS) entry which is preliminary data.</text>
</comment>
<dbReference type="GO" id="GO:0043683">
    <property type="term" value="P:type IV pilus assembly"/>
    <property type="evidence" value="ECO:0007669"/>
    <property type="project" value="InterPro"/>
</dbReference>
<protein>
    <submittedName>
        <fullName evidence="2">PilW family protein</fullName>
    </submittedName>
</protein>
<proteinExistence type="predicted"/>
<dbReference type="EMBL" id="JAEPDI010000005">
    <property type="protein sequence ID" value="MCG7939366.1"/>
    <property type="molecule type" value="Genomic_DNA"/>
</dbReference>
<feature type="transmembrane region" description="Helical" evidence="1">
    <location>
        <begin position="12"/>
        <end position="37"/>
    </location>
</feature>
<dbReference type="Pfam" id="PF16074">
    <property type="entry name" value="PilW"/>
    <property type="match status" value="1"/>
</dbReference>
<evidence type="ECO:0000313" key="3">
    <source>
        <dbReference type="Proteomes" id="UP000886687"/>
    </source>
</evidence>
<evidence type="ECO:0000313" key="2">
    <source>
        <dbReference type="EMBL" id="MCG7939366.1"/>
    </source>
</evidence>
<dbReference type="AlphaFoldDB" id="A0A9E4K4C3"/>
<accession>A0A9E4K4C3</accession>
<keyword evidence="1" id="KW-1133">Transmembrane helix</keyword>
<keyword evidence="1" id="KW-0472">Membrane</keyword>
<evidence type="ECO:0000256" key="1">
    <source>
        <dbReference type="SAM" id="Phobius"/>
    </source>
</evidence>
<reference evidence="2" key="1">
    <citation type="journal article" date="2021" name="Proc. Natl. Acad. Sci. U.S.A.">
        <title>Global biogeography of chemosynthetic symbionts reveals both localized and globally distributed symbiont groups. .</title>
        <authorList>
            <person name="Osvatic J.T."/>
            <person name="Wilkins L.G.E."/>
            <person name="Leibrecht L."/>
            <person name="Leray M."/>
            <person name="Zauner S."/>
            <person name="Polzin J."/>
            <person name="Camacho Y."/>
            <person name="Gros O."/>
            <person name="van Gils J.A."/>
            <person name="Eisen J.A."/>
            <person name="Petersen J.M."/>
            <person name="Yuen B."/>
        </authorList>
    </citation>
    <scope>NUCLEOTIDE SEQUENCE</scope>
    <source>
        <strain evidence="2">MAGL173</strain>
    </source>
</reference>
<dbReference type="InterPro" id="IPR032092">
    <property type="entry name" value="PilW"/>
</dbReference>